<organism evidence="6 7">
    <name type="scientific">Opacimonas viscosa</name>
    <dbReference type="NCBI Taxonomy" id="2961944"/>
    <lineage>
        <taxon>Bacteria</taxon>
        <taxon>Pseudomonadati</taxon>
        <taxon>Pseudomonadota</taxon>
        <taxon>Gammaproteobacteria</taxon>
        <taxon>Alteromonadales</taxon>
        <taxon>Alteromonadaceae</taxon>
        <taxon>Opacimonas</taxon>
    </lineage>
</organism>
<evidence type="ECO:0000313" key="7">
    <source>
        <dbReference type="Proteomes" id="UP001165413"/>
    </source>
</evidence>
<dbReference type="PROSITE" id="PS51891">
    <property type="entry name" value="CENP_V_GFA"/>
    <property type="match status" value="1"/>
</dbReference>
<name>A0AA41WXN5_9ALTE</name>
<dbReference type="Gene3D" id="3.90.1590.10">
    <property type="entry name" value="glutathione-dependent formaldehyde- activating enzyme (gfa)"/>
    <property type="match status" value="1"/>
</dbReference>
<keyword evidence="2" id="KW-0479">Metal-binding</keyword>
<keyword evidence="7" id="KW-1185">Reference proteome</keyword>
<dbReference type="PANTHER" id="PTHR33337:SF40">
    <property type="entry name" value="CENP-V_GFA DOMAIN-CONTAINING PROTEIN-RELATED"/>
    <property type="match status" value="1"/>
</dbReference>
<sequence>MSENKYPIKGACQCGSVSYTLLAEPDMVVACHCKACQKLSTSAFSLTAMVDAANIVFAGEMHDWSRVADSGNISAAKFCPKCGNRLYHFNPNTPDKIKLKPTTLEDTSILNPAAHIWVSEKQDWFVIPEGTKTFAKQP</sequence>
<comment type="caution">
    <text evidence="6">The sequence shown here is derived from an EMBL/GenBank/DDBJ whole genome shotgun (WGS) entry which is preliminary data.</text>
</comment>
<dbReference type="GO" id="GO:0016846">
    <property type="term" value="F:carbon-sulfur lyase activity"/>
    <property type="evidence" value="ECO:0007669"/>
    <property type="project" value="InterPro"/>
</dbReference>
<evidence type="ECO:0000256" key="2">
    <source>
        <dbReference type="ARBA" id="ARBA00022723"/>
    </source>
</evidence>
<dbReference type="Pfam" id="PF04828">
    <property type="entry name" value="GFA"/>
    <property type="match status" value="1"/>
</dbReference>
<protein>
    <submittedName>
        <fullName evidence="6">GFA family protein</fullName>
    </submittedName>
</protein>
<evidence type="ECO:0000256" key="1">
    <source>
        <dbReference type="ARBA" id="ARBA00005495"/>
    </source>
</evidence>
<dbReference type="InterPro" id="IPR011057">
    <property type="entry name" value="Mss4-like_sf"/>
</dbReference>
<evidence type="ECO:0000256" key="4">
    <source>
        <dbReference type="ARBA" id="ARBA00023239"/>
    </source>
</evidence>
<dbReference type="SUPFAM" id="SSF51316">
    <property type="entry name" value="Mss4-like"/>
    <property type="match status" value="1"/>
</dbReference>
<accession>A0AA41WXN5</accession>
<dbReference type="GO" id="GO:0046872">
    <property type="term" value="F:metal ion binding"/>
    <property type="evidence" value="ECO:0007669"/>
    <property type="project" value="UniProtKB-KW"/>
</dbReference>
<feature type="domain" description="CENP-V/GFA" evidence="5">
    <location>
        <begin position="8"/>
        <end position="118"/>
    </location>
</feature>
<evidence type="ECO:0000313" key="6">
    <source>
        <dbReference type="EMBL" id="MCP3428434.1"/>
    </source>
</evidence>
<dbReference type="InterPro" id="IPR006913">
    <property type="entry name" value="CENP-V/GFA"/>
</dbReference>
<reference evidence="6" key="1">
    <citation type="submission" date="2022-07" db="EMBL/GenBank/DDBJ databases">
        <title>Characterization of the Novel Bacterium Alteromonas immobilis LMIT006 and Alteromonas gregis LMIT007.</title>
        <authorList>
            <person name="Lin X."/>
        </authorList>
    </citation>
    <scope>NUCLEOTIDE SEQUENCE</scope>
    <source>
        <strain evidence="6">LMIT007</strain>
    </source>
</reference>
<evidence type="ECO:0000256" key="3">
    <source>
        <dbReference type="ARBA" id="ARBA00022833"/>
    </source>
</evidence>
<dbReference type="AlphaFoldDB" id="A0AA41WXN5"/>
<dbReference type="PANTHER" id="PTHR33337">
    <property type="entry name" value="GFA DOMAIN-CONTAINING PROTEIN"/>
    <property type="match status" value="1"/>
</dbReference>
<dbReference type="RefSeq" id="WP_254099712.1">
    <property type="nucleotide sequence ID" value="NZ_JANATA010000007.1"/>
</dbReference>
<evidence type="ECO:0000259" key="5">
    <source>
        <dbReference type="PROSITE" id="PS51891"/>
    </source>
</evidence>
<comment type="similarity">
    <text evidence="1">Belongs to the Gfa family.</text>
</comment>
<keyword evidence="3" id="KW-0862">Zinc</keyword>
<keyword evidence="4" id="KW-0456">Lyase</keyword>
<dbReference type="Proteomes" id="UP001165413">
    <property type="component" value="Unassembled WGS sequence"/>
</dbReference>
<dbReference type="EMBL" id="JANATA010000007">
    <property type="protein sequence ID" value="MCP3428434.1"/>
    <property type="molecule type" value="Genomic_DNA"/>
</dbReference>
<proteinExistence type="inferred from homology"/>
<gene>
    <name evidence="6" type="ORF">NLF92_05690</name>
</gene>